<evidence type="ECO:0000256" key="2">
    <source>
        <dbReference type="ARBA" id="ARBA00008711"/>
    </source>
</evidence>
<keyword evidence="4 10" id="KW-0489">Methyltransferase</keyword>
<organism evidence="10 11">
    <name type="scientific">Rubellicoccus peritrichatus</name>
    <dbReference type="NCBI Taxonomy" id="3080537"/>
    <lineage>
        <taxon>Bacteria</taxon>
        <taxon>Pseudomonadati</taxon>
        <taxon>Verrucomicrobiota</taxon>
        <taxon>Opitutia</taxon>
        <taxon>Puniceicoccales</taxon>
        <taxon>Cerasicoccaceae</taxon>
        <taxon>Rubellicoccus</taxon>
    </lineage>
</organism>
<dbReference type="InterPro" id="IPR036217">
    <property type="entry name" value="MethylDNA_cys_MeTrfase_DNAb"/>
</dbReference>
<dbReference type="FunFam" id="1.10.10.10:FF:000214">
    <property type="entry name" value="Methylated-DNA--protein-cysteine methyltransferase"/>
    <property type="match status" value="1"/>
</dbReference>
<dbReference type="SUPFAM" id="SSF46767">
    <property type="entry name" value="Methylated DNA-protein cysteine methyltransferase, C-terminal domain"/>
    <property type="match status" value="1"/>
</dbReference>
<dbReference type="EC" id="2.1.1.63" evidence="3"/>
<keyword evidence="5 10" id="KW-0808">Transferase</keyword>
<dbReference type="PANTHER" id="PTHR10815:SF13">
    <property type="entry name" value="METHYLATED-DNA--PROTEIN-CYSTEINE METHYLTRANSFERASE"/>
    <property type="match status" value="1"/>
</dbReference>
<evidence type="ECO:0000256" key="6">
    <source>
        <dbReference type="ARBA" id="ARBA00022763"/>
    </source>
</evidence>
<protein>
    <recommendedName>
        <fullName evidence="3">methylated-DNA--[protein]-cysteine S-methyltransferase</fullName>
        <ecNumber evidence="3">2.1.1.63</ecNumber>
    </recommendedName>
</protein>
<evidence type="ECO:0000313" key="11">
    <source>
        <dbReference type="Proteomes" id="UP001304300"/>
    </source>
</evidence>
<evidence type="ECO:0000259" key="9">
    <source>
        <dbReference type="Pfam" id="PF01035"/>
    </source>
</evidence>
<evidence type="ECO:0000256" key="7">
    <source>
        <dbReference type="ARBA" id="ARBA00023204"/>
    </source>
</evidence>
<dbReference type="AlphaFoldDB" id="A0AAQ3QW46"/>
<dbReference type="KEGG" id="puo:RZN69_04170"/>
<comment type="similarity">
    <text evidence="2">Belongs to the MGMT family.</text>
</comment>
<evidence type="ECO:0000256" key="1">
    <source>
        <dbReference type="ARBA" id="ARBA00001286"/>
    </source>
</evidence>
<dbReference type="GO" id="GO:0006281">
    <property type="term" value="P:DNA repair"/>
    <property type="evidence" value="ECO:0007669"/>
    <property type="project" value="UniProtKB-KW"/>
</dbReference>
<dbReference type="InterPro" id="IPR014048">
    <property type="entry name" value="MethylDNA_cys_MeTrfase_DNA-bd"/>
</dbReference>
<reference evidence="10 11" key="1">
    <citation type="submission" date="2023-10" db="EMBL/GenBank/DDBJ databases">
        <title>Rubellicoccus peritrichatus gen. nov., sp. nov., isolated from an algae of coral reef tank.</title>
        <authorList>
            <person name="Luo J."/>
        </authorList>
    </citation>
    <scope>NUCLEOTIDE SEQUENCE [LARGE SCALE GENOMIC DNA]</scope>
    <source>
        <strain evidence="10 11">CR14</strain>
    </source>
</reference>
<evidence type="ECO:0000256" key="5">
    <source>
        <dbReference type="ARBA" id="ARBA00022679"/>
    </source>
</evidence>
<dbReference type="NCBIfam" id="TIGR00589">
    <property type="entry name" value="ogt"/>
    <property type="match status" value="1"/>
</dbReference>
<evidence type="ECO:0000256" key="8">
    <source>
        <dbReference type="ARBA" id="ARBA00049348"/>
    </source>
</evidence>
<dbReference type="Pfam" id="PF01035">
    <property type="entry name" value="DNA_binding_1"/>
    <property type="match status" value="1"/>
</dbReference>
<evidence type="ECO:0000313" key="10">
    <source>
        <dbReference type="EMBL" id="WOO42273.1"/>
    </source>
</evidence>
<dbReference type="RefSeq" id="WP_317834790.1">
    <property type="nucleotide sequence ID" value="NZ_CP136920.1"/>
</dbReference>
<feature type="domain" description="Methylated-DNA-[protein]-cysteine S-methyltransferase DNA binding" evidence="9">
    <location>
        <begin position="99"/>
        <end position="178"/>
    </location>
</feature>
<dbReference type="CDD" id="cd06445">
    <property type="entry name" value="ATase"/>
    <property type="match status" value="1"/>
</dbReference>
<comment type="catalytic activity">
    <reaction evidence="1">
        <text>a 4-O-methyl-thymidine in DNA + L-cysteinyl-[protein] = a thymidine in DNA + S-methyl-L-cysteinyl-[protein]</text>
        <dbReference type="Rhea" id="RHEA:53428"/>
        <dbReference type="Rhea" id="RHEA-COMP:10131"/>
        <dbReference type="Rhea" id="RHEA-COMP:10132"/>
        <dbReference type="Rhea" id="RHEA-COMP:13555"/>
        <dbReference type="Rhea" id="RHEA-COMP:13556"/>
        <dbReference type="ChEBI" id="CHEBI:29950"/>
        <dbReference type="ChEBI" id="CHEBI:82612"/>
        <dbReference type="ChEBI" id="CHEBI:137386"/>
        <dbReference type="ChEBI" id="CHEBI:137387"/>
        <dbReference type="EC" id="2.1.1.63"/>
    </reaction>
</comment>
<accession>A0AAQ3QW46</accession>
<dbReference type="PANTHER" id="PTHR10815">
    <property type="entry name" value="METHYLATED-DNA--PROTEIN-CYSTEINE METHYLTRANSFERASE"/>
    <property type="match status" value="1"/>
</dbReference>
<dbReference type="InterPro" id="IPR001497">
    <property type="entry name" value="MethylDNA_cys_MeTrfase_AS"/>
</dbReference>
<dbReference type="PROSITE" id="PS00374">
    <property type="entry name" value="MGMT"/>
    <property type="match status" value="1"/>
</dbReference>
<dbReference type="GO" id="GO:0003908">
    <property type="term" value="F:methylated-DNA-[protein]-cysteine S-methyltransferase activity"/>
    <property type="evidence" value="ECO:0007669"/>
    <property type="project" value="UniProtKB-EC"/>
</dbReference>
<sequence length="186" mass="19974">MSVSPPPFSSKSIAVSVFDPDASDTRVIHTGVVETPIGKAFVGVLDSRICFLGFTEGFTLATLKAELCRNWPGFKLVRGFEETPDFEDGAELIVRGTPLQVAVWRELTKVPPGETVTYQKIAESVGSPSAVRAVGTAVGANPVSWLIPCHRVIRKSGALGGYRWGLVCKERLLESEGVDLSTLPSD</sequence>
<dbReference type="Gene3D" id="3.30.160.70">
    <property type="entry name" value="Methylated DNA-protein cysteine methyltransferase domain"/>
    <property type="match status" value="1"/>
</dbReference>
<dbReference type="InterPro" id="IPR036388">
    <property type="entry name" value="WH-like_DNA-bd_sf"/>
</dbReference>
<gene>
    <name evidence="10" type="ORF">RZN69_04170</name>
</gene>
<keyword evidence="6" id="KW-0227">DNA damage</keyword>
<comment type="catalytic activity">
    <reaction evidence="8">
        <text>a 6-O-methyl-2'-deoxyguanosine in DNA + L-cysteinyl-[protein] = S-methyl-L-cysteinyl-[protein] + a 2'-deoxyguanosine in DNA</text>
        <dbReference type="Rhea" id="RHEA:24000"/>
        <dbReference type="Rhea" id="RHEA-COMP:10131"/>
        <dbReference type="Rhea" id="RHEA-COMP:10132"/>
        <dbReference type="Rhea" id="RHEA-COMP:11367"/>
        <dbReference type="Rhea" id="RHEA-COMP:11368"/>
        <dbReference type="ChEBI" id="CHEBI:29950"/>
        <dbReference type="ChEBI" id="CHEBI:82612"/>
        <dbReference type="ChEBI" id="CHEBI:85445"/>
        <dbReference type="ChEBI" id="CHEBI:85448"/>
        <dbReference type="EC" id="2.1.1.63"/>
    </reaction>
</comment>
<dbReference type="Proteomes" id="UP001304300">
    <property type="component" value="Chromosome"/>
</dbReference>
<dbReference type="EMBL" id="CP136920">
    <property type="protein sequence ID" value="WOO42273.1"/>
    <property type="molecule type" value="Genomic_DNA"/>
</dbReference>
<evidence type="ECO:0000256" key="4">
    <source>
        <dbReference type="ARBA" id="ARBA00022603"/>
    </source>
</evidence>
<keyword evidence="11" id="KW-1185">Reference proteome</keyword>
<keyword evidence="7" id="KW-0234">DNA repair</keyword>
<name>A0AAQ3QW46_9BACT</name>
<evidence type="ECO:0000256" key="3">
    <source>
        <dbReference type="ARBA" id="ARBA00011918"/>
    </source>
</evidence>
<dbReference type="GO" id="GO:0032259">
    <property type="term" value="P:methylation"/>
    <property type="evidence" value="ECO:0007669"/>
    <property type="project" value="UniProtKB-KW"/>
</dbReference>
<dbReference type="Gene3D" id="1.10.10.10">
    <property type="entry name" value="Winged helix-like DNA-binding domain superfamily/Winged helix DNA-binding domain"/>
    <property type="match status" value="1"/>
</dbReference>
<proteinExistence type="inferred from homology"/>